<proteinExistence type="predicted"/>
<evidence type="ECO:0000313" key="3">
    <source>
        <dbReference type="EMBL" id="RMI38309.1"/>
    </source>
</evidence>
<dbReference type="InterPro" id="IPR013655">
    <property type="entry name" value="PAS_fold_3"/>
</dbReference>
<name>A0A3M2LLJ9_9ACTN</name>
<comment type="caution">
    <text evidence="3">The sequence shown here is derived from an EMBL/GenBank/DDBJ whole genome shotgun (WGS) entry which is preliminary data.</text>
</comment>
<sequence length="447" mass="48491">MNGRVSSCRDDREMTMGVEELFFSTTDRRGVIRQGNSVFVRVSGFSREELSGAPHNIVRHPDMPGGAFRLVWDRLDAGWSVGAYVKNLTRDGRPYWVFATMSPVRDGYLSVRMAARARLLDVAEQVYAQAARAERETPMSRRDAALHGMAHIEESLRRHGFASYDAFMFDALPAELSARSHLVSTSYARPGASGRIGEVLAGAATVDELLDGLVGHLSAYGVLCERLATTSANVLDISLRMSASVAAAQRASETVAGSAPVLANVARVMDAPMRKATAALERMRTRLDEVRADVAELRFRISLARLYNTTAAAFAAEVADGAAPSGSLGAVPLLCDAAESGSLEMSAQVRRVNDGLRAVAALVGEARDLMEEFRRFLGQWRNLVLRHRAGAAIADLLDPIDAEIDAGWDWIETLHDLGHQARTAVISFDPELLRTRLSGMRLAPAAA</sequence>
<dbReference type="Gene3D" id="3.30.450.20">
    <property type="entry name" value="PAS domain"/>
    <property type="match status" value="1"/>
</dbReference>
<feature type="domain" description="PAS fold-3" evidence="2">
    <location>
        <begin position="37"/>
        <end position="106"/>
    </location>
</feature>
<reference evidence="3 4" key="1">
    <citation type="submission" date="2018-10" db="EMBL/GenBank/DDBJ databases">
        <title>Isolation from soil.</title>
        <authorList>
            <person name="Hu J."/>
        </authorList>
    </citation>
    <scope>NUCLEOTIDE SEQUENCE [LARGE SCALE GENOMIC DNA]</scope>
    <source>
        <strain evidence="3 4">NEAU-Ht49</strain>
    </source>
</reference>
<dbReference type="InterPro" id="IPR000014">
    <property type="entry name" value="PAS"/>
</dbReference>
<organism evidence="3 4">
    <name type="scientific">Actinomadura harenae</name>
    <dbReference type="NCBI Taxonomy" id="2483351"/>
    <lineage>
        <taxon>Bacteria</taxon>
        <taxon>Bacillati</taxon>
        <taxon>Actinomycetota</taxon>
        <taxon>Actinomycetes</taxon>
        <taxon>Streptosporangiales</taxon>
        <taxon>Thermomonosporaceae</taxon>
        <taxon>Actinomadura</taxon>
    </lineage>
</organism>
<evidence type="ECO:0000256" key="1">
    <source>
        <dbReference type="SAM" id="Coils"/>
    </source>
</evidence>
<dbReference type="AlphaFoldDB" id="A0A3M2LLJ9"/>
<dbReference type="InterPro" id="IPR035965">
    <property type="entry name" value="PAS-like_dom_sf"/>
</dbReference>
<evidence type="ECO:0000313" key="4">
    <source>
        <dbReference type="Proteomes" id="UP000282674"/>
    </source>
</evidence>
<accession>A0A3M2LLJ9</accession>
<dbReference type="EMBL" id="RFFG01000088">
    <property type="protein sequence ID" value="RMI38309.1"/>
    <property type="molecule type" value="Genomic_DNA"/>
</dbReference>
<feature type="coiled-coil region" evidence="1">
    <location>
        <begin position="273"/>
        <end position="300"/>
    </location>
</feature>
<dbReference type="OrthoDB" id="266313at2"/>
<dbReference type="Pfam" id="PF08447">
    <property type="entry name" value="PAS_3"/>
    <property type="match status" value="1"/>
</dbReference>
<gene>
    <name evidence="3" type="ORF">EBO15_33315</name>
</gene>
<dbReference type="SUPFAM" id="SSF55785">
    <property type="entry name" value="PYP-like sensor domain (PAS domain)"/>
    <property type="match status" value="1"/>
</dbReference>
<keyword evidence="1" id="KW-0175">Coiled coil</keyword>
<evidence type="ECO:0000259" key="2">
    <source>
        <dbReference type="Pfam" id="PF08447"/>
    </source>
</evidence>
<dbReference type="NCBIfam" id="TIGR00229">
    <property type="entry name" value="sensory_box"/>
    <property type="match status" value="1"/>
</dbReference>
<dbReference type="CDD" id="cd00130">
    <property type="entry name" value="PAS"/>
    <property type="match status" value="1"/>
</dbReference>
<protein>
    <submittedName>
        <fullName evidence="3">PAS domain S-box protein</fullName>
    </submittedName>
</protein>
<dbReference type="Proteomes" id="UP000282674">
    <property type="component" value="Unassembled WGS sequence"/>
</dbReference>
<keyword evidence="4" id="KW-1185">Reference proteome</keyword>